<comment type="caution">
    <text evidence="3">The sequence shown here is derived from an EMBL/GenBank/DDBJ whole genome shotgun (WGS) entry which is preliminary data.</text>
</comment>
<evidence type="ECO:0000313" key="4">
    <source>
        <dbReference type="Proteomes" id="UP001141434"/>
    </source>
</evidence>
<dbReference type="Pfam" id="PF10213">
    <property type="entry name" value="MRP-S28"/>
    <property type="match status" value="1"/>
</dbReference>
<dbReference type="RefSeq" id="XP_056508931.1">
    <property type="nucleotide sequence ID" value="XM_056658638.1"/>
</dbReference>
<dbReference type="GO" id="GO:0005763">
    <property type="term" value="C:mitochondrial small ribosomal subunit"/>
    <property type="evidence" value="ECO:0007669"/>
    <property type="project" value="TreeGrafter"/>
</dbReference>
<feature type="domain" description="Small ribosomal subunit protein mS35 mitochondrial conserved" evidence="2">
    <location>
        <begin position="191"/>
        <end position="313"/>
    </location>
</feature>
<evidence type="ECO:0000256" key="1">
    <source>
        <dbReference type="SAM" id="MobiDB-lite"/>
    </source>
</evidence>
<keyword evidence="4" id="KW-1185">Reference proteome</keyword>
<reference evidence="3" key="1">
    <citation type="submission" date="2022-11" db="EMBL/GenBank/DDBJ databases">
        <authorList>
            <person name="Petersen C."/>
        </authorList>
    </citation>
    <scope>NUCLEOTIDE SEQUENCE</scope>
    <source>
        <strain evidence="3">IBT 34128</strain>
    </source>
</reference>
<organism evidence="3 4">
    <name type="scientific">Penicillium alfredii</name>
    <dbReference type="NCBI Taxonomy" id="1506179"/>
    <lineage>
        <taxon>Eukaryota</taxon>
        <taxon>Fungi</taxon>
        <taxon>Dikarya</taxon>
        <taxon>Ascomycota</taxon>
        <taxon>Pezizomycotina</taxon>
        <taxon>Eurotiomycetes</taxon>
        <taxon>Eurotiomycetidae</taxon>
        <taxon>Eurotiales</taxon>
        <taxon>Aspergillaceae</taxon>
        <taxon>Penicillium</taxon>
    </lineage>
</organism>
<reference evidence="3" key="2">
    <citation type="journal article" date="2023" name="IMA Fungus">
        <title>Comparative genomic study of the Penicillium genus elucidates a diverse pangenome and 15 lateral gene transfer events.</title>
        <authorList>
            <person name="Petersen C."/>
            <person name="Sorensen T."/>
            <person name="Nielsen M.R."/>
            <person name="Sondergaard T.E."/>
            <person name="Sorensen J.L."/>
            <person name="Fitzpatrick D.A."/>
            <person name="Frisvad J.C."/>
            <person name="Nielsen K.L."/>
        </authorList>
    </citation>
    <scope>NUCLEOTIDE SEQUENCE</scope>
    <source>
        <strain evidence="3">IBT 34128</strain>
    </source>
</reference>
<gene>
    <name evidence="3" type="ORF">NUU61_008113</name>
</gene>
<dbReference type="PANTHER" id="PTHR13490">
    <property type="entry name" value="MITOCHONDRIAL 28S RIBOSOMAL PROTEIN S28"/>
    <property type="match status" value="1"/>
</dbReference>
<dbReference type="GO" id="GO:0032543">
    <property type="term" value="P:mitochondrial translation"/>
    <property type="evidence" value="ECO:0007669"/>
    <property type="project" value="InterPro"/>
</dbReference>
<feature type="region of interest" description="Disordered" evidence="1">
    <location>
        <begin position="36"/>
        <end position="60"/>
    </location>
</feature>
<sequence length="386" mass="44023">MASAARSLTRSAQFLGRRGPGPLSVRWFSVSRFNSIQEDPEVPPPPPELRPEDFPPMAEYSPDLLTQEQRSMYDMLSPEERAQFDADNRQQVAAFNDPQKRAAAFAELEKKVSEVDRNAPIYTEEKRGIPRGFWAEDEEDELAHASDGPTNKNDDEITSAAHAELELHRELREYARITAWDMPMLSKLAKPFTLPSETHILRFRYTTYMGEQHPAEPKVVVELASQDLTPKHLTEAQRQTFLKLVGLRYNPQTDIVRMSCEKFNSSAQNKRYLADLVNSLIKEAKEGDSFADIPLDLRHHKPKIRQKFPESWNMTEERRQQLAARRAERVSAENAERVLVNGNEVVSNAFQALPEFNPALKAKATDERERVAVKVGGRSGKKSSRR</sequence>
<protein>
    <recommendedName>
        <fullName evidence="2">Small ribosomal subunit protein mS35 mitochondrial conserved domain-containing protein</fullName>
    </recommendedName>
</protein>
<feature type="region of interest" description="Disordered" evidence="1">
    <location>
        <begin position="1"/>
        <end position="23"/>
    </location>
</feature>
<dbReference type="EMBL" id="JAPMSZ010000010">
    <property type="protein sequence ID" value="KAJ5086806.1"/>
    <property type="molecule type" value="Genomic_DNA"/>
</dbReference>
<dbReference type="InterPro" id="IPR019349">
    <property type="entry name" value="Ribosomal_mS35_mit"/>
</dbReference>
<dbReference type="OrthoDB" id="283424at2759"/>
<dbReference type="Proteomes" id="UP001141434">
    <property type="component" value="Unassembled WGS sequence"/>
</dbReference>
<feature type="region of interest" description="Disordered" evidence="1">
    <location>
        <begin position="364"/>
        <end position="386"/>
    </location>
</feature>
<evidence type="ECO:0000259" key="2">
    <source>
        <dbReference type="Pfam" id="PF10213"/>
    </source>
</evidence>
<dbReference type="InterPro" id="IPR039848">
    <property type="entry name" value="Ribosomal_mS35_mt"/>
</dbReference>
<proteinExistence type="predicted"/>
<dbReference type="AlphaFoldDB" id="A0A9W9JZ76"/>
<name>A0A9W9JZ76_9EURO</name>
<feature type="compositionally biased region" description="Polar residues" evidence="1">
    <location>
        <begin position="1"/>
        <end position="12"/>
    </location>
</feature>
<evidence type="ECO:0000313" key="3">
    <source>
        <dbReference type="EMBL" id="KAJ5086806.1"/>
    </source>
</evidence>
<dbReference type="GO" id="GO:0003735">
    <property type="term" value="F:structural constituent of ribosome"/>
    <property type="evidence" value="ECO:0007669"/>
    <property type="project" value="InterPro"/>
</dbReference>
<dbReference type="PANTHER" id="PTHR13490:SF0">
    <property type="entry name" value="SMALL RIBOSOMAL SUBUNIT PROTEIN MS35"/>
    <property type="match status" value="1"/>
</dbReference>
<dbReference type="GeneID" id="81397807"/>
<accession>A0A9W9JZ76</accession>